<reference evidence="1" key="1">
    <citation type="submission" date="2018-05" db="EMBL/GenBank/DDBJ databases">
        <authorList>
            <person name="Lanie J.A."/>
            <person name="Ng W.-L."/>
            <person name="Kazmierczak K.M."/>
            <person name="Andrzejewski T.M."/>
            <person name="Davidsen T.M."/>
            <person name="Wayne K.J."/>
            <person name="Tettelin H."/>
            <person name="Glass J.I."/>
            <person name="Rusch D."/>
            <person name="Podicherti R."/>
            <person name="Tsui H.-C.T."/>
            <person name="Winkler M.E."/>
        </authorList>
    </citation>
    <scope>NUCLEOTIDE SEQUENCE</scope>
</reference>
<proteinExistence type="predicted"/>
<accession>A0A382E168</accession>
<evidence type="ECO:0000313" key="1">
    <source>
        <dbReference type="EMBL" id="SVB43894.1"/>
    </source>
</evidence>
<dbReference type="AlphaFoldDB" id="A0A382E168"/>
<gene>
    <name evidence="1" type="ORF">METZ01_LOCUS196748</name>
</gene>
<organism evidence="1">
    <name type="scientific">marine metagenome</name>
    <dbReference type="NCBI Taxonomy" id="408172"/>
    <lineage>
        <taxon>unclassified sequences</taxon>
        <taxon>metagenomes</taxon>
        <taxon>ecological metagenomes</taxon>
    </lineage>
</organism>
<sequence>MFFAAIPWPSTVYILFGACESSAQYVAGECSVNTHNWDWCVTDELMEKMRQSDCTAQNGQIYSNRKTAEQAYSRLRSANK</sequence>
<protein>
    <submittedName>
        <fullName evidence="1">Uncharacterized protein</fullName>
    </submittedName>
</protein>
<name>A0A382E168_9ZZZZ</name>
<dbReference type="EMBL" id="UINC01041941">
    <property type="protein sequence ID" value="SVB43894.1"/>
    <property type="molecule type" value="Genomic_DNA"/>
</dbReference>